<feature type="transmembrane region" description="Helical" evidence="1">
    <location>
        <begin position="37"/>
        <end position="57"/>
    </location>
</feature>
<keyword evidence="1" id="KW-1133">Transmembrane helix</keyword>
<keyword evidence="1" id="KW-0472">Membrane</keyword>
<comment type="caution">
    <text evidence="2">The sequence shown here is derived from an EMBL/GenBank/DDBJ whole genome shotgun (WGS) entry which is preliminary data.</text>
</comment>
<name>A0A415E1L1_9FIRM</name>
<sequence length="63" mass="6937">MKNNTSIYAWTMLISLIVVVTVTFIICLAEVSKTVSYLLFAVDIVAAIVFTVCPVRITRASAR</sequence>
<evidence type="ECO:0000256" key="1">
    <source>
        <dbReference type="SAM" id="Phobius"/>
    </source>
</evidence>
<organism evidence="2 3">
    <name type="scientific">Emergencia timonensis</name>
    <dbReference type="NCBI Taxonomy" id="1776384"/>
    <lineage>
        <taxon>Bacteria</taxon>
        <taxon>Bacillati</taxon>
        <taxon>Bacillota</taxon>
        <taxon>Clostridia</taxon>
        <taxon>Peptostreptococcales</taxon>
        <taxon>Anaerovoracaceae</taxon>
        <taxon>Emergencia</taxon>
    </lineage>
</organism>
<dbReference type="Proteomes" id="UP000284841">
    <property type="component" value="Unassembled WGS sequence"/>
</dbReference>
<gene>
    <name evidence="2" type="ORF">DW099_12505</name>
</gene>
<dbReference type="AlphaFoldDB" id="A0A415E1L1"/>
<keyword evidence="1" id="KW-0812">Transmembrane</keyword>
<dbReference type="RefSeq" id="WP_118335912.1">
    <property type="nucleotide sequence ID" value="NZ_AP025567.1"/>
</dbReference>
<evidence type="ECO:0000313" key="2">
    <source>
        <dbReference type="EMBL" id="RHJ87510.1"/>
    </source>
</evidence>
<dbReference type="STRING" id="1776384.GCA_900086585_01072"/>
<proteinExistence type="predicted"/>
<protein>
    <submittedName>
        <fullName evidence="2">Uncharacterized protein</fullName>
    </submittedName>
</protein>
<reference evidence="2 3" key="1">
    <citation type="submission" date="2018-08" db="EMBL/GenBank/DDBJ databases">
        <title>A genome reference for cultivated species of the human gut microbiota.</title>
        <authorList>
            <person name="Zou Y."/>
            <person name="Xue W."/>
            <person name="Luo G."/>
        </authorList>
    </citation>
    <scope>NUCLEOTIDE SEQUENCE [LARGE SCALE GENOMIC DNA]</scope>
    <source>
        <strain evidence="2 3">AM07-24</strain>
    </source>
</reference>
<feature type="transmembrane region" description="Helical" evidence="1">
    <location>
        <begin position="7"/>
        <end position="31"/>
    </location>
</feature>
<dbReference type="OrthoDB" id="9981625at2"/>
<accession>A0A415E1L1</accession>
<evidence type="ECO:0000313" key="3">
    <source>
        <dbReference type="Proteomes" id="UP000284841"/>
    </source>
</evidence>
<dbReference type="EMBL" id="QRMS01000003">
    <property type="protein sequence ID" value="RHJ87510.1"/>
    <property type="molecule type" value="Genomic_DNA"/>
</dbReference>
<keyword evidence="3" id="KW-1185">Reference proteome</keyword>